<dbReference type="InterPro" id="IPR029058">
    <property type="entry name" value="AB_hydrolase_fold"/>
</dbReference>
<dbReference type="Gene3D" id="3.40.50.1820">
    <property type="entry name" value="alpha/beta hydrolase"/>
    <property type="match status" value="1"/>
</dbReference>
<reference evidence="2 3" key="1">
    <citation type="submission" date="2018-01" db="EMBL/GenBank/DDBJ databases">
        <title>Twenty Corynebacterium bovis Genomes.</title>
        <authorList>
            <person name="Gulvik C.A."/>
        </authorList>
    </citation>
    <scope>NUCLEOTIDE SEQUENCE [LARGE SCALE GENOMIC DNA]</scope>
    <source>
        <strain evidence="2 3">16-2004</strain>
    </source>
</reference>
<dbReference type="SUPFAM" id="SSF53474">
    <property type="entry name" value="alpha/beta-Hydrolases"/>
    <property type="match status" value="1"/>
</dbReference>
<dbReference type="RefSeq" id="WP_125175116.1">
    <property type="nucleotide sequence ID" value="NZ_JBHYBM010000346.1"/>
</dbReference>
<evidence type="ECO:0000313" key="2">
    <source>
        <dbReference type="EMBL" id="RRQ03995.1"/>
    </source>
</evidence>
<accession>A0A3R8PFP2</accession>
<organism evidence="2 3">
    <name type="scientific">Corynebacterium bovis</name>
    <dbReference type="NCBI Taxonomy" id="36808"/>
    <lineage>
        <taxon>Bacteria</taxon>
        <taxon>Bacillati</taxon>
        <taxon>Actinomycetota</taxon>
        <taxon>Actinomycetes</taxon>
        <taxon>Mycobacteriales</taxon>
        <taxon>Corynebacteriaceae</taxon>
        <taxon>Corynebacterium</taxon>
    </lineage>
</organism>
<dbReference type="Proteomes" id="UP000278422">
    <property type="component" value="Unassembled WGS sequence"/>
</dbReference>
<protein>
    <recommendedName>
        <fullName evidence="1">AB hydrolase-1 domain-containing protein</fullName>
    </recommendedName>
</protein>
<dbReference type="AlphaFoldDB" id="A0A3R8PFP2"/>
<proteinExistence type="predicted"/>
<dbReference type="GO" id="GO:0003824">
    <property type="term" value="F:catalytic activity"/>
    <property type="evidence" value="ECO:0007669"/>
    <property type="project" value="UniProtKB-ARBA"/>
</dbReference>
<comment type="caution">
    <text evidence="2">The sequence shown here is derived from an EMBL/GenBank/DDBJ whole genome shotgun (WGS) entry which is preliminary data.</text>
</comment>
<dbReference type="EMBL" id="PQNQ01000012">
    <property type="protein sequence ID" value="RRQ03995.1"/>
    <property type="molecule type" value="Genomic_DNA"/>
</dbReference>
<gene>
    <name evidence="2" type="ORF">CXF42_05465</name>
</gene>
<evidence type="ECO:0000313" key="3">
    <source>
        <dbReference type="Proteomes" id="UP000278422"/>
    </source>
</evidence>
<sequence length="237" mass="25569">MILHENVDSPITLLMHHPHFFSRLYWEGWSRRTGFNVVAYDAPFHGGGPRCGSFQEFAAVTSADVRRYASGPIVAVGVSQGGVIAQECGEFEEIDAVIGISTTRKSANDVERESMSALIDKWGISGCDGDIARAVADRSTNGAEPSRSQTISAIQGMSKYQISHSVPLLLSRRGNIPICKPSLFVHGTDDQTYPLSENIDAGDVRIATLAGGSHSVSLQHPQEVADIVRDFVLSVIS</sequence>
<name>A0A3R8PFP2_9CORY</name>
<evidence type="ECO:0000259" key="1">
    <source>
        <dbReference type="Pfam" id="PF12697"/>
    </source>
</evidence>
<dbReference type="PRINTS" id="PR00111">
    <property type="entry name" value="ABHYDROLASE"/>
</dbReference>
<feature type="domain" description="AB hydrolase-1" evidence="1">
    <location>
        <begin position="15"/>
        <end position="226"/>
    </location>
</feature>
<dbReference type="InterPro" id="IPR000073">
    <property type="entry name" value="AB_hydrolase_1"/>
</dbReference>
<keyword evidence="3" id="KW-1185">Reference proteome</keyword>
<dbReference type="Pfam" id="PF12697">
    <property type="entry name" value="Abhydrolase_6"/>
    <property type="match status" value="1"/>
</dbReference>